<dbReference type="InterPro" id="IPR050742">
    <property type="entry name" value="Helicase_Restrict-Modif_Enz"/>
</dbReference>
<dbReference type="InterPro" id="IPR001650">
    <property type="entry name" value="Helicase_C-like"/>
</dbReference>
<accession>A0A2M8F152</accession>
<proteinExistence type="predicted"/>
<evidence type="ECO:0000313" key="3">
    <source>
        <dbReference type="Proteomes" id="UP000231383"/>
    </source>
</evidence>
<feature type="domain" description="Helicase ATP-binding" evidence="1">
    <location>
        <begin position="28"/>
        <end position="201"/>
    </location>
</feature>
<reference evidence="3" key="1">
    <citation type="submission" date="2017-09" db="EMBL/GenBank/DDBJ databases">
        <title>Depth-based differentiation of microbial function through sediment-hosted aquifers and enrichment of novel symbionts in the deep terrestrial subsurface.</title>
        <authorList>
            <person name="Probst A.J."/>
            <person name="Ladd B."/>
            <person name="Jarett J.K."/>
            <person name="Geller-Mcgrath D.E."/>
            <person name="Sieber C.M.K."/>
            <person name="Emerson J.B."/>
            <person name="Anantharaman K."/>
            <person name="Thomas B.C."/>
            <person name="Malmstrom R."/>
            <person name="Stieglmeier M."/>
            <person name="Klingl A."/>
            <person name="Woyke T."/>
            <person name="Ryan C.M."/>
            <person name="Banfield J.F."/>
        </authorList>
    </citation>
    <scope>NUCLEOTIDE SEQUENCE [LARGE SCALE GENOMIC DNA]</scope>
</reference>
<dbReference type="Proteomes" id="UP000231383">
    <property type="component" value="Unassembled WGS sequence"/>
</dbReference>
<protein>
    <recommendedName>
        <fullName evidence="1">Helicase ATP-binding domain-containing protein</fullName>
    </recommendedName>
</protein>
<dbReference type="PANTHER" id="PTHR47396:SF1">
    <property type="entry name" value="ATP-DEPENDENT HELICASE IRC3-RELATED"/>
    <property type="match status" value="1"/>
</dbReference>
<dbReference type="EMBL" id="PFSC01000056">
    <property type="protein sequence ID" value="PJC33014.1"/>
    <property type="molecule type" value="Genomic_DNA"/>
</dbReference>
<dbReference type="InterPro" id="IPR027417">
    <property type="entry name" value="P-loop_NTPase"/>
</dbReference>
<comment type="caution">
    <text evidence="2">The sequence shown here is derived from an EMBL/GenBank/DDBJ whole genome shotgun (WGS) entry which is preliminary data.</text>
</comment>
<dbReference type="Gene3D" id="3.40.50.300">
    <property type="entry name" value="P-loop containing nucleotide triphosphate hydrolases"/>
    <property type="match status" value="2"/>
</dbReference>
<sequence length="608" mass="69424">MDNFSQQIKTDELRECQREAYSKILEHFSKPQAERSILVQLPTGTGKSALIAIAPFGLAKKKVLVLTPNVKLAKQIESDLDIINNTSGNIYKKLSLIETSTLSTLELYVLRLEGTVSQSDIAEHQILIANYQQLQDIEKWFKNEKESVDLIIIDEAHHQEANTYQEIIKFFDKSKIIGLTATPFRSDGKKVEGNIIYKYHFHEAIKDGVIRNIKIINVSPQEVELSFTDDGSKIYSLEQILELKDEAWFNRGIALSPDCCGSIAQKAKEKLEELKAEFPNTKHQIIASAISKRHAREFVKPAFEKLGLKVGLVSSDAQDMATNDKVFDDLKYGKIEVIIHIGMLGEGFDHPPLGVAAIFRPYKSLNPFIQFLGRVIRRNDETSHCFVVSHIGLNQIKRFQEFKMFDYEDQKFLEELFTEKDADDSFVKDGNKLGEKRDSEEEQLSIREVGDDVVNFESQFLSPEQGIEKLVGQVKQLSPEEKKSFFEKFGIDVADTELSVGKKVKRIKPVDKRKASRNLLNEKEKSITVDILKKLSLKTHDRNFNPLYTNLAWVKKKVSKEVNKKLSIKKNQRKTIDNTAFDGIEKNGLLKDVSSECLQYFQNKLNEK</sequence>
<organism evidence="2 3">
    <name type="scientific">Candidatus Roizmanbacteria bacterium CG_4_9_14_0_2_um_filter_39_13</name>
    <dbReference type="NCBI Taxonomy" id="1974839"/>
    <lineage>
        <taxon>Bacteria</taxon>
        <taxon>Candidatus Roizmaniibacteriota</taxon>
    </lineage>
</organism>
<name>A0A2M8F152_9BACT</name>
<dbReference type="AlphaFoldDB" id="A0A2M8F152"/>
<evidence type="ECO:0000313" key="2">
    <source>
        <dbReference type="EMBL" id="PJC33014.1"/>
    </source>
</evidence>
<dbReference type="PANTHER" id="PTHR47396">
    <property type="entry name" value="TYPE I RESTRICTION ENZYME ECOKI R PROTEIN"/>
    <property type="match status" value="1"/>
</dbReference>
<gene>
    <name evidence="2" type="ORF">CO051_02210</name>
</gene>
<dbReference type="GO" id="GO:0005829">
    <property type="term" value="C:cytosol"/>
    <property type="evidence" value="ECO:0007669"/>
    <property type="project" value="TreeGrafter"/>
</dbReference>
<dbReference type="InterPro" id="IPR014001">
    <property type="entry name" value="Helicase_ATP-bd"/>
</dbReference>
<dbReference type="SMART" id="SM00487">
    <property type="entry name" value="DEXDc"/>
    <property type="match status" value="1"/>
</dbReference>
<dbReference type="GO" id="GO:0005524">
    <property type="term" value="F:ATP binding"/>
    <property type="evidence" value="ECO:0007669"/>
    <property type="project" value="InterPro"/>
</dbReference>
<dbReference type="GO" id="GO:0016787">
    <property type="term" value="F:hydrolase activity"/>
    <property type="evidence" value="ECO:0007669"/>
    <property type="project" value="InterPro"/>
</dbReference>
<dbReference type="Pfam" id="PF00271">
    <property type="entry name" value="Helicase_C"/>
    <property type="match status" value="1"/>
</dbReference>
<dbReference type="SUPFAM" id="SSF52540">
    <property type="entry name" value="P-loop containing nucleoside triphosphate hydrolases"/>
    <property type="match status" value="1"/>
</dbReference>
<dbReference type="Pfam" id="PF04851">
    <property type="entry name" value="ResIII"/>
    <property type="match status" value="1"/>
</dbReference>
<dbReference type="InterPro" id="IPR006935">
    <property type="entry name" value="Helicase/UvrB_N"/>
</dbReference>
<evidence type="ECO:0000259" key="1">
    <source>
        <dbReference type="PROSITE" id="PS51192"/>
    </source>
</evidence>
<dbReference type="PROSITE" id="PS51192">
    <property type="entry name" value="HELICASE_ATP_BIND_1"/>
    <property type="match status" value="1"/>
</dbReference>
<dbReference type="GO" id="GO:0003677">
    <property type="term" value="F:DNA binding"/>
    <property type="evidence" value="ECO:0007669"/>
    <property type="project" value="InterPro"/>
</dbReference>